<evidence type="ECO:0000313" key="5">
    <source>
        <dbReference type="Proteomes" id="UP000237105"/>
    </source>
</evidence>
<accession>A0A2P5DVI5</accession>
<dbReference type="GO" id="GO:0005948">
    <property type="term" value="C:acetolactate synthase complex"/>
    <property type="evidence" value="ECO:0007669"/>
    <property type="project" value="TreeGrafter"/>
</dbReference>
<proteinExistence type="inferred from homology"/>
<dbReference type="InterPro" id="IPR012000">
    <property type="entry name" value="Thiamin_PyroP_enz_cen_dom"/>
</dbReference>
<evidence type="ECO:0000256" key="2">
    <source>
        <dbReference type="ARBA" id="ARBA00023052"/>
    </source>
</evidence>
<dbReference type="PANTHER" id="PTHR18968">
    <property type="entry name" value="THIAMINE PYROPHOSPHATE ENZYMES"/>
    <property type="match status" value="1"/>
</dbReference>
<dbReference type="EMBL" id="JXTB01000014">
    <property type="protein sequence ID" value="PON77292.1"/>
    <property type="molecule type" value="Genomic_DNA"/>
</dbReference>
<dbReference type="Gene3D" id="3.40.50.970">
    <property type="match status" value="1"/>
</dbReference>
<protein>
    <submittedName>
        <fullName evidence="4">Thiamine pyrophosphate enzyme</fullName>
    </submittedName>
</protein>
<dbReference type="GO" id="GO:0009097">
    <property type="term" value="P:isoleucine biosynthetic process"/>
    <property type="evidence" value="ECO:0007669"/>
    <property type="project" value="TreeGrafter"/>
</dbReference>
<dbReference type="Proteomes" id="UP000237105">
    <property type="component" value="Unassembled WGS sequence"/>
</dbReference>
<feature type="domain" description="Thiamine pyrophosphate enzyme central" evidence="3">
    <location>
        <begin position="1"/>
        <end position="57"/>
    </location>
</feature>
<dbReference type="OrthoDB" id="1705708at2759"/>
<evidence type="ECO:0000256" key="1">
    <source>
        <dbReference type="ARBA" id="ARBA00007812"/>
    </source>
</evidence>
<name>A0A2P5DVI5_PARAD</name>
<dbReference type="Gene3D" id="3.40.50.1220">
    <property type="entry name" value="TPP-binding domain"/>
    <property type="match status" value="1"/>
</dbReference>
<dbReference type="PANTHER" id="PTHR18968:SF13">
    <property type="entry name" value="ACETOLACTATE SYNTHASE CATALYTIC SUBUNIT, MITOCHONDRIAL"/>
    <property type="match status" value="1"/>
</dbReference>
<dbReference type="GO" id="GO:0003984">
    <property type="term" value="F:acetolactate synthase activity"/>
    <property type="evidence" value="ECO:0007669"/>
    <property type="project" value="TreeGrafter"/>
</dbReference>
<dbReference type="GO" id="GO:0050660">
    <property type="term" value="F:flavin adenine dinucleotide binding"/>
    <property type="evidence" value="ECO:0007669"/>
    <property type="project" value="TreeGrafter"/>
</dbReference>
<dbReference type="GO" id="GO:0009099">
    <property type="term" value="P:L-valine biosynthetic process"/>
    <property type="evidence" value="ECO:0007669"/>
    <property type="project" value="TreeGrafter"/>
</dbReference>
<evidence type="ECO:0000259" key="3">
    <source>
        <dbReference type="Pfam" id="PF00205"/>
    </source>
</evidence>
<evidence type="ECO:0000313" key="4">
    <source>
        <dbReference type="EMBL" id="PON77292.1"/>
    </source>
</evidence>
<dbReference type="SUPFAM" id="SSF52518">
    <property type="entry name" value="Thiamin diphosphate-binding fold (THDP-binding)"/>
    <property type="match status" value="1"/>
</dbReference>
<dbReference type="Pfam" id="PF00205">
    <property type="entry name" value="TPP_enzyme_M"/>
    <property type="match status" value="1"/>
</dbReference>
<sequence length="133" mass="14606">MLAMAGSVYANYAIDKCDLLLAFRVKLDDGVIGKLDAFSSQAKIVHIDIDSTEIELDEQKEKYSLSFKTFGEAITHQYAIYILDEFTSGNAIISTEGFRAMSFCLPATMRAMVANPDSIISDIDGNGSFIMNV</sequence>
<dbReference type="InterPro" id="IPR045229">
    <property type="entry name" value="TPP_enz"/>
</dbReference>
<comment type="caution">
    <text evidence="4">The sequence shown here is derived from an EMBL/GenBank/DDBJ whole genome shotgun (WGS) entry which is preliminary data.</text>
</comment>
<dbReference type="InterPro" id="IPR029035">
    <property type="entry name" value="DHS-like_NAD/FAD-binding_dom"/>
</dbReference>
<keyword evidence="2" id="KW-0786">Thiamine pyrophosphate</keyword>
<dbReference type="AlphaFoldDB" id="A0A2P5DVI5"/>
<gene>
    <name evidence="4" type="ORF">PanWU01x14_029110</name>
</gene>
<keyword evidence="5" id="KW-1185">Reference proteome</keyword>
<organism evidence="4 5">
    <name type="scientific">Parasponia andersonii</name>
    <name type="common">Sponia andersonii</name>
    <dbReference type="NCBI Taxonomy" id="3476"/>
    <lineage>
        <taxon>Eukaryota</taxon>
        <taxon>Viridiplantae</taxon>
        <taxon>Streptophyta</taxon>
        <taxon>Embryophyta</taxon>
        <taxon>Tracheophyta</taxon>
        <taxon>Spermatophyta</taxon>
        <taxon>Magnoliopsida</taxon>
        <taxon>eudicotyledons</taxon>
        <taxon>Gunneridae</taxon>
        <taxon>Pentapetalae</taxon>
        <taxon>rosids</taxon>
        <taxon>fabids</taxon>
        <taxon>Rosales</taxon>
        <taxon>Cannabaceae</taxon>
        <taxon>Parasponia</taxon>
    </lineage>
</organism>
<comment type="similarity">
    <text evidence="1">Belongs to the TPP enzyme family.</text>
</comment>
<dbReference type="GO" id="GO:0030976">
    <property type="term" value="F:thiamine pyrophosphate binding"/>
    <property type="evidence" value="ECO:0007669"/>
    <property type="project" value="InterPro"/>
</dbReference>
<dbReference type="SUPFAM" id="SSF52467">
    <property type="entry name" value="DHS-like NAD/FAD-binding domain"/>
    <property type="match status" value="1"/>
</dbReference>
<dbReference type="STRING" id="3476.A0A2P5DVI5"/>
<reference evidence="5" key="1">
    <citation type="submission" date="2016-06" db="EMBL/GenBank/DDBJ databases">
        <title>Parallel loss of symbiosis genes in relatives of nitrogen-fixing non-legume Parasponia.</title>
        <authorList>
            <person name="Van Velzen R."/>
            <person name="Holmer R."/>
            <person name="Bu F."/>
            <person name="Rutten L."/>
            <person name="Van Zeijl A."/>
            <person name="Liu W."/>
            <person name="Santuari L."/>
            <person name="Cao Q."/>
            <person name="Sharma T."/>
            <person name="Shen D."/>
            <person name="Roswanjaya Y."/>
            <person name="Wardhani T."/>
            <person name="Kalhor M.S."/>
            <person name="Jansen J."/>
            <person name="Van den Hoogen J."/>
            <person name="Gungor B."/>
            <person name="Hartog M."/>
            <person name="Hontelez J."/>
            <person name="Verver J."/>
            <person name="Yang W.-C."/>
            <person name="Schijlen E."/>
            <person name="Repin R."/>
            <person name="Schilthuizen M."/>
            <person name="Schranz E."/>
            <person name="Heidstra R."/>
            <person name="Miyata K."/>
            <person name="Fedorova E."/>
            <person name="Kohlen W."/>
            <person name="Bisseling T."/>
            <person name="Smit S."/>
            <person name="Geurts R."/>
        </authorList>
    </citation>
    <scope>NUCLEOTIDE SEQUENCE [LARGE SCALE GENOMIC DNA]</scope>
    <source>
        <strain evidence="5">cv. WU1-14</strain>
    </source>
</reference>
<dbReference type="InterPro" id="IPR029061">
    <property type="entry name" value="THDP-binding"/>
</dbReference>
<dbReference type="GO" id="GO:0000287">
    <property type="term" value="F:magnesium ion binding"/>
    <property type="evidence" value="ECO:0007669"/>
    <property type="project" value="InterPro"/>
</dbReference>